<gene>
    <name evidence="1" type="ORF">HGA08_22635</name>
</gene>
<evidence type="ECO:0000313" key="2">
    <source>
        <dbReference type="Proteomes" id="UP000565711"/>
    </source>
</evidence>
<sequence>MIDRWVGANVPQHRHSAAIHTETVGSVIDRLAAYGRSAHLQPMLRTV</sequence>
<dbReference type="AlphaFoldDB" id="A0A846Y431"/>
<organism evidence="1 2">
    <name type="scientific">Nocardia vermiculata</name>
    <dbReference type="NCBI Taxonomy" id="257274"/>
    <lineage>
        <taxon>Bacteria</taxon>
        <taxon>Bacillati</taxon>
        <taxon>Actinomycetota</taxon>
        <taxon>Actinomycetes</taxon>
        <taxon>Mycobacteriales</taxon>
        <taxon>Nocardiaceae</taxon>
        <taxon>Nocardia</taxon>
    </lineage>
</organism>
<keyword evidence="2" id="KW-1185">Reference proteome</keyword>
<proteinExistence type="predicted"/>
<dbReference type="EMBL" id="JAAXOP010000015">
    <property type="protein sequence ID" value="NKY53005.1"/>
    <property type="molecule type" value="Genomic_DNA"/>
</dbReference>
<dbReference type="InterPro" id="IPR025350">
    <property type="entry name" value="DUF4254"/>
</dbReference>
<accession>A0A846Y431</accession>
<comment type="caution">
    <text evidence="1">The sequence shown here is derived from an EMBL/GenBank/DDBJ whole genome shotgun (WGS) entry which is preliminary data.</text>
</comment>
<reference evidence="1 2" key="1">
    <citation type="submission" date="2020-04" db="EMBL/GenBank/DDBJ databases">
        <title>MicrobeNet Type strains.</title>
        <authorList>
            <person name="Nicholson A.C."/>
        </authorList>
    </citation>
    <scope>NUCLEOTIDE SEQUENCE [LARGE SCALE GENOMIC DNA]</scope>
    <source>
        <strain evidence="1 2">JCM 12354</strain>
    </source>
</reference>
<dbReference type="Pfam" id="PF14063">
    <property type="entry name" value="DUF4254"/>
    <property type="match status" value="1"/>
</dbReference>
<dbReference type="Proteomes" id="UP000565711">
    <property type="component" value="Unassembled WGS sequence"/>
</dbReference>
<name>A0A846Y431_9NOCA</name>
<protein>
    <submittedName>
        <fullName evidence="1">DUF4254 domain-containing protein</fullName>
    </submittedName>
</protein>
<evidence type="ECO:0000313" key="1">
    <source>
        <dbReference type="EMBL" id="NKY53005.1"/>
    </source>
</evidence>